<accession>A0A6J7P805</accession>
<dbReference type="GO" id="GO:0016491">
    <property type="term" value="F:oxidoreductase activity"/>
    <property type="evidence" value="ECO:0007669"/>
    <property type="project" value="InterPro"/>
</dbReference>
<dbReference type="SUPFAM" id="SSF69336">
    <property type="entry name" value="Alpha subunit of glutamate synthase, C-terminal domain"/>
    <property type="match status" value="1"/>
</dbReference>
<dbReference type="AlphaFoldDB" id="A0A6J7P805"/>
<evidence type="ECO:0000313" key="1">
    <source>
        <dbReference type="EMBL" id="CAB5001660.1"/>
    </source>
</evidence>
<dbReference type="EMBL" id="CAFBPD010000044">
    <property type="protein sequence ID" value="CAB5001660.1"/>
    <property type="molecule type" value="Genomic_DNA"/>
</dbReference>
<gene>
    <name evidence="1" type="ORF">UFOPK4061_00350</name>
</gene>
<name>A0A6J7P805_9ZZZZ</name>
<reference evidence="1" key="1">
    <citation type="submission" date="2020-05" db="EMBL/GenBank/DDBJ databases">
        <authorList>
            <person name="Chiriac C."/>
            <person name="Salcher M."/>
            <person name="Ghai R."/>
            <person name="Kavagutti S V."/>
        </authorList>
    </citation>
    <scope>NUCLEOTIDE SEQUENCE</scope>
</reference>
<organism evidence="1">
    <name type="scientific">freshwater metagenome</name>
    <dbReference type="NCBI Taxonomy" id="449393"/>
    <lineage>
        <taxon>unclassified sequences</taxon>
        <taxon>metagenomes</taxon>
        <taxon>ecological metagenomes</taxon>
    </lineage>
</organism>
<proteinExistence type="predicted"/>
<sequence>MRRIRLATSMLVAAVLTSTAFAGTASAASSLTTLTFSSTVTSVDTNLQTLPGGHTYGWNHLTGTTKWGNQSATIDFLGDVNYVNGSGAFGGYITVTRADGTKIAFTSKGNALAEDEVTEGISARFTGALEVIGGTNAYARATGIGTMTGTRAAAIGSPVKLVFRLHVRK</sequence>
<dbReference type="InterPro" id="IPR036485">
    <property type="entry name" value="Glu_synth_asu_C_sf"/>
</dbReference>
<protein>
    <submittedName>
        <fullName evidence="1">Unannotated protein</fullName>
    </submittedName>
</protein>